<name>A0A6A4KLU9_9ERIC</name>
<evidence type="ECO:0000256" key="1">
    <source>
        <dbReference type="SAM" id="MobiDB-lite"/>
    </source>
</evidence>
<dbReference type="GO" id="GO:0016791">
    <property type="term" value="F:phosphatase activity"/>
    <property type="evidence" value="ECO:0007669"/>
    <property type="project" value="InterPro"/>
</dbReference>
<evidence type="ECO:0000313" key="3">
    <source>
        <dbReference type="Proteomes" id="UP000428333"/>
    </source>
</evidence>
<dbReference type="InterPro" id="IPR016965">
    <property type="entry name" value="Pase_PHOSPHO-typ"/>
</dbReference>
<dbReference type="Pfam" id="PF06888">
    <property type="entry name" value="Put_Phosphatase"/>
    <property type="match status" value="1"/>
</dbReference>
<feature type="non-terminal residue" evidence="2">
    <location>
        <position position="1"/>
    </location>
</feature>
<reference evidence="2 3" key="1">
    <citation type="journal article" date="2019" name="Genome Biol. Evol.">
        <title>The Rhododendron genome and chromosomal organization provide insight into shared whole-genome duplications across the heath family (Ericaceae).</title>
        <authorList>
            <person name="Soza V.L."/>
            <person name="Lindsley D."/>
            <person name="Waalkes A."/>
            <person name="Ramage E."/>
            <person name="Patwardhan R.P."/>
            <person name="Burton J.N."/>
            <person name="Adey A."/>
            <person name="Kumar A."/>
            <person name="Qiu R."/>
            <person name="Shendure J."/>
            <person name="Hall B."/>
        </authorList>
    </citation>
    <scope>NUCLEOTIDE SEQUENCE [LARGE SCALE GENOMIC DNA]</scope>
    <source>
        <strain evidence="2">RSF 1966-606</strain>
    </source>
</reference>
<dbReference type="EMBL" id="QEFC01003391">
    <property type="protein sequence ID" value="KAE9448756.1"/>
    <property type="molecule type" value="Genomic_DNA"/>
</dbReference>
<feature type="compositionally biased region" description="Polar residues" evidence="1">
    <location>
        <begin position="287"/>
        <end position="298"/>
    </location>
</feature>
<gene>
    <name evidence="2" type="ORF">C3L33_19346</name>
</gene>
<feature type="region of interest" description="Disordered" evidence="1">
    <location>
        <begin position="271"/>
        <end position="298"/>
    </location>
</feature>
<dbReference type="OrthoDB" id="1747617at2759"/>
<sequence>MEMGGQNSEPNECLPDSFEDPNFRNTGNGSIAEFEKTSFHDSLPGHCHDADICFPAVYSETDAAGGSSKWTFPLEGRTTQSIAYPNHNALVFPQSQIASTEVLNQNMGSSEDRRDLLASQVEAYPEGHVSESSNLTFPACSDAPVATILHTMSTIPHTIPHLTGGSSELMFQQKNQSTQFAAYPNPNGLVDPQPQMAPTQKINHLSRKDHKASLCFGLVILRWWRRRRENCRFSSEMEGTTTVVVFDFDHTMIEDNSDTWVVEQMGLTPLFDQLRPGRPPDQHGEKNSSPTCKTLSTNGQTEMENEFVGHLEETNEFLLDFVEAPNVSTEKSMSRFSAYPNSDGPVVPHPHMASTQILGENMESLGDLRNLFASLEEPLLQGHVSGSMWTVPPCLDQAPSRLMPTIAHTMGSSDDLRNLLSLVGEPFSTGHVSGSIDWTVPPCLDQAPSQLMPTIAHTTESSDDLRNLLPLVGEPFLAGHVSGSINRTVPPCSVPAPSQPMPTIAHTMGNSDDLRNLLALVEEPFPARQAFGSVSWTVVV</sequence>
<proteinExistence type="predicted"/>
<feature type="compositionally biased region" description="Polar residues" evidence="1">
    <location>
        <begin position="1"/>
        <end position="10"/>
    </location>
</feature>
<keyword evidence="3" id="KW-1185">Reference proteome</keyword>
<protein>
    <submittedName>
        <fullName evidence="2">Uncharacterized protein</fullName>
    </submittedName>
</protein>
<comment type="caution">
    <text evidence="2">The sequence shown here is derived from an EMBL/GenBank/DDBJ whole genome shotgun (WGS) entry which is preliminary data.</text>
</comment>
<accession>A0A6A4KLU9</accession>
<feature type="region of interest" description="Disordered" evidence="1">
    <location>
        <begin position="1"/>
        <end position="29"/>
    </location>
</feature>
<organism evidence="2 3">
    <name type="scientific">Rhododendron williamsianum</name>
    <dbReference type="NCBI Taxonomy" id="262921"/>
    <lineage>
        <taxon>Eukaryota</taxon>
        <taxon>Viridiplantae</taxon>
        <taxon>Streptophyta</taxon>
        <taxon>Embryophyta</taxon>
        <taxon>Tracheophyta</taxon>
        <taxon>Spermatophyta</taxon>
        <taxon>Magnoliopsida</taxon>
        <taxon>eudicotyledons</taxon>
        <taxon>Gunneridae</taxon>
        <taxon>Pentapetalae</taxon>
        <taxon>asterids</taxon>
        <taxon>Ericales</taxon>
        <taxon>Ericaceae</taxon>
        <taxon>Ericoideae</taxon>
        <taxon>Rhodoreae</taxon>
        <taxon>Rhododendron</taxon>
    </lineage>
</organism>
<evidence type="ECO:0000313" key="2">
    <source>
        <dbReference type="EMBL" id="KAE9448756.1"/>
    </source>
</evidence>
<dbReference type="Proteomes" id="UP000428333">
    <property type="component" value="Linkage Group LG12"/>
</dbReference>
<dbReference type="AlphaFoldDB" id="A0A6A4KLU9"/>